<gene>
    <name evidence="1" type="ORF">Pflav_055440</name>
</gene>
<name>A0A6F8XZ57_9ACTN</name>
<organism evidence="1 2">
    <name type="scientific">Phytohabitans flavus</name>
    <dbReference type="NCBI Taxonomy" id="1076124"/>
    <lineage>
        <taxon>Bacteria</taxon>
        <taxon>Bacillati</taxon>
        <taxon>Actinomycetota</taxon>
        <taxon>Actinomycetes</taxon>
        <taxon>Micromonosporales</taxon>
        <taxon>Micromonosporaceae</taxon>
    </lineage>
</organism>
<protein>
    <submittedName>
        <fullName evidence="1">Uncharacterized protein</fullName>
    </submittedName>
</protein>
<dbReference type="EMBL" id="AP022870">
    <property type="protein sequence ID" value="BCB79134.1"/>
    <property type="molecule type" value="Genomic_DNA"/>
</dbReference>
<reference evidence="1 2" key="2">
    <citation type="submission" date="2020-03" db="EMBL/GenBank/DDBJ databases">
        <authorList>
            <person name="Ichikawa N."/>
            <person name="Kimura A."/>
            <person name="Kitahashi Y."/>
            <person name="Uohara A."/>
        </authorList>
    </citation>
    <scope>NUCLEOTIDE SEQUENCE [LARGE SCALE GENOMIC DNA]</scope>
    <source>
        <strain evidence="1 2">NBRC 107702</strain>
    </source>
</reference>
<keyword evidence="2" id="KW-1185">Reference proteome</keyword>
<reference evidence="1 2" key="1">
    <citation type="submission" date="2020-03" db="EMBL/GenBank/DDBJ databases">
        <title>Whole genome shotgun sequence of Phytohabitans flavus NBRC 107702.</title>
        <authorList>
            <person name="Komaki H."/>
            <person name="Tamura T."/>
        </authorList>
    </citation>
    <scope>NUCLEOTIDE SEQUENCE [LARGE SCALE GENOMIC DNA]</scope>
    <source>
        <strain evidence="1 2">NBRC 107702</strain>
    </source>
</reference>
<accession>A0A6F8XZ57</accession>
<dbReference type="RefSeq" id="WP_173038976.1">
    <property type="nucleotide sequence ID" value="NZ_AP022870.1"/>
</dbReference>
<sequence length="97" mass="10453">MAAESATDRALIARLAAHTKWAGTEDRTAATAAARAAFVDHFEREVDPDGVLDPAERAARAASAKKAFYTRMALRSAQVRRARRKARNVNTTSPATA</sequence>
<evidence type="ECO:0000313" key="2">
    <source>
        <dbReference type="Proteomes" id="UP000502508"/>
    </source>
</evidence>
<dbReference type="Proteomes" id="UP000502508">
    <property type="component" value="Chromosome"/>
</dbReference>
<proteinExistence type="predicted"/>
<dbReference type="KEGG" id="pfla:Pflav_055440"/>
<dbReference type="AlphaFoldDB" id="A0A6F8XZ57"/>
<evidence type="ECO:0000313" key="1">
    <source>
        <dbReference type="EMBL" id="BCB79134.1"/>
    </source>
</evidence>